<comment type="caution">
    <text evidence="1">The sequence shown here is derived from an EMBL/GenBank/DDBJ whole genome shotgun (WGS) entry which is preliminary data.</text>
</comment>
<dbReference type="EMBL" id="SDMP01000011">
    <property type="protein sequence ID" value="RYR27993.1"/>
    <property type="molecule type" value="Genomic_DNA"/>
</dbReference>
<sequence>MDLEYKIVFDISVYILSWQFCLRSLVAVPFVFSRGSSVYVSSVFSCVSSAVPLDKRQFRLRFLQTSGRSVCTFFRKAAVPFALPSDKRQFCVRFLQTSSSSVFASFRLAAVPPALPSDKRQFHLRFFPAVPSAPNTVLQKLGLQKMKRIEKLYYRSLISVVREGMKYDLFFSYVRIPELLAKVVDVVSNSGRSKGNHQSIPIPAASSSTSIVASSSFSVIASVEYLVASPSFAGDLHRDETAELGANINTHAVGESNAVEVVLGDEDDGESATIDDDNNDNIGKSIPVGIGGASSRELSSTHCTFLL</sequence>
<proteinExistence type="predicted"/>
<reference evidence="1 2" key="1">
    <citation type="submission" date="2019-01" db="EMBL/GenBank/DDBJ databases">
        <title>Sequencing of cultivated peanut Arachis hypogaea provides insights into genome evolution and oil improvement.</title>
        <authorList>
            <person name="Chen X."/>
        </authorList>
    </citation>
    <scope>NUCLEOTIDE SEQUENCE [LARGE SCALE GENOMIC DNA]</scope>
    <source>
        <strain evidence="2">cv. Fuhuasheng</strain>
        <tissue evidence="1">Leaves</tissue>
    </source>
</reference>
<dbReference type="Proteomes" id="UP000289738">
    <property type="component" value="Chromosome B01"/>
</dbReference>
<dbReference type="AlphaFoldDB" id="A0A445ANI7"/>
<keyword evidence="2" id="KW-1185">Reference proteome</keyword>
<evidence type="ECO:0000313" key="2">
    <source>
        <dbReference type="Proteomes" id="UP000289738"/>
    </source>
</evidence>
<name>A0A445ANI7_ARAHY</name>
<protein>
    <submittedName>
        <fullName evidence="1">Uncharacterized protein</fullName>
    </submittedName>
</protein>
<accession>A0A445ANI7</accession>
<evidence type="ECO:0000313" key="1">
    <source>
        <dbReference type="EMBL" id="RYR27993.1"/>
    </source>
</evidence>
<organism evidence="1 2">
    <name type="scientific">Arachis hypogaea</name>
    <name type="common">Peanut</name>
    <dbReference type="NCBI Taxonomy" id="3818"/>
    <lineage>
        <taxon>Eukaryota</taxon>
        <taxon>Viridiplantae</taxon>
        <taxon>Streptophyta</taxon>
        <taxon>Embryophyta</taxon>
        <taxon>Tracheophyta</taxon>
        <taxon>Spermatophyta</taxon>
        <taxon>Magnoliopsida</taxon>
        <taxon>eudicotyledons</taxon>
        <taxon>Gunneridae</taxon>
        <taxon>Pentapetalae</taxon>
        <taxon>rosids</taxon>
        <taxon>fabids</taxon>
        <taxon>Fabales</taxon>
        <taxon>Fabaceae</taxon>
        <taxon>Papilionoideae</taxon>
        <taxon>50 kb inversion clade</taxon>
        <taxon>dalbergioids sensu lato</taxon>
        <taxon>Dalbergieae</taxon>
        <taxon>Pterocarpus clade</taxon>
        <taxon>Arachis</taxon>
    </lineage>
</organism>
<gene>
    <name evidence="1" type="ORF">Ahy_B01g052074</name>
</gene>